<proteinExistence type="predicted"/>
<gene>
    <name evidence="2" type="ORF">HJG63_010100</name>
</gene>
<evidence type="ECO:0000313" key="3">
    <source>
        <dbReference type="Proteomes" id="UP000593571"/>
    </source>
</evidence>
<evidence type="ECO:0000256" key="1">
    <source>
        <dbReference type="SAM" id="MobiDB-lite"/>
    </source>
</evidence>
<dbReference type="Proteomes" id="UP000593571">
    <property type="component" value="Unassembled WGS sequence"/>
</dbReference>
<dbReference type="AlphaFoldDB" id="A0A7J8JH97"/>
<organism evidence="2 3">
    <name type="scientific">Rousettus aegyptiacus</name>
    <name type="common">Egyptian fruit bat</name>
    <name type="synonym">Pteropus aegyptiacus</name>
    <dbReference type="NCBI Taxonomy" id="9407"/>
    <lineage>
        <taxon>Eukaryota</taxon>
        <taxon>Metazoa</taxon>
        <taxon>Chordata</taxon>
        <taxon>Craniata</taxon>
        <taxon>Vertebrata</taxon>
        <taxon>Euteleostomi</taxon>
        <taxon>Mammalia</taxon>
        <taxon>Eutheria</taxon>
        <taxon>Laurasiatheria</taxon>
        <taxon>Chiroptera</taxon>
        <taxon>Yinpterochiroptera</taxon>
        <taxon>Pteropodoidea</taxon>
        <taxon>Pteropodidae</taxon>
        <taxon>Rousettinae</taxon>
        <taxon>Rousettus</taxon>
    </lineage>
</organism>
<reference evidence="2 3" key="1">
    <citation type="journal article" date="2020" name="Nature">
        <title>Six reference-quality genomes reveal evolution of bat adaptations.</title>
        <authorList>
            <person name="Jebb D."/>
            <person name="Huang Z."/>
            <person name="Pippel M."/>
            <person name="Hughes G.M."/>
            <person name="Lavrichenko K."/>
            <person name="Devanna P."/>
            <person name="Winkler S."/>
            <person name="Jermiin L.S."/>
            <person name="Skirmuntt E.C."/>
            <person name="Katzourakis A."/>
            <person name="Burkitt-Gray L."/>
            <person name="Ray D.A."/>
            <person name="Sullivan K.A.M."/>
            <person name="Roscito J.G."/>
            <person name="Kirilenko B.M."/>
            <person name="Davalos L.M."/>
            <person name="Corthals A.P."/>
            <person name="Power M.L."/>
            <person name="Jones G."/>
            <person name="Ransome R.D."/>
            <person name="Dechmann D.K.N."/>
            <person name="Locatelli A.G."/>
            <person name="Puechmaille S.J."/>
            <person name="Fedrigo O."/>
            <person name="Jarvis E.D."/>
            <person name="Hiller M."/>
            <person name="Vernes S.C."/>
            <person name="Myers E.W."/>
            <person name="Teeling E.C."/>
        </authorList>
    </citation>
    <scope>NUCLEOTIDE SEQUENCE [LARGE SCALE GENOMIC DNA]</scope>
    <source>
        <strain evidence="2">MRouAeg1</strain>
        <tissue evidence="2">Muscle</tissue>
    </source>
</reference>
<name>A0A7J8JH97_ROUAE</name>
<dbReference type="EMBL" id="JACASE010000002">
    <property type="protein sequence ID" value="KAF6495699.1"/>
    <property type="molecule type" value="Genomic_DNA"/>
</dbReference>
<sequence length="123" mass="13390">MHEFFVRMSEKVKEQRVEIPLHIGNYGSEMDSHPGCRSRASAPRPEHHPLRLLGSGLSCPRRIQEPDLPAFCVCPCSLCHQTLCHTLVTVAGAAAAAARGAVRNVERREVTPPPPSSASIGRC</sequence>
<protein>
    <submittedName>
        <fullName evidence="2">Uncharacterized protein</fullName>
    </submittedName>
</protein>
<feature type="region of interest" description="Disordered" evidence="1">
    <location>
        <begin position="24"/>
        <end position="48"/>
    </location>
</feature>
<accession>A0A7J8JH97</accession>
<feature type="region of interest" description="Disordered" evidence="1">
    <location>
        <begin position="100"/>
        <end position="123"/>
    </location>
</feature>
<evidence type="ECO:0000313" key="2">
    <source>
        <dbReference type="EMBL" id="KAF6495699.1"/>
    </source>
</evidence>
<keyword evidence="3" id="KW-1185">Reference proteome</keyword>
<comment type="caution">
    <text evidence="2">The sequence shown here is derived from an EMBL/GenBank/DDBJ whole genome shotgun (WGS) entry which is preliminary data.</text>
</comment>